<dbReference type="GO" id="GO:0004222">
    <property type="term" value="F:metalloendopeptidase activity"/>
    <property type="evidence" value="ECO:0007669"/>
    <property type="project" value="TreeGrafter"/>
</dbReference>
<dbReference type="EMBL" id="LCCE01000012">
    <property type="protein sequence ID" value="KKS26989.1"/>
    <property type="molecule type" value="Genomic_DNA"/>
</dbReference>
<proteinExistence type="predicted"/>
<dbReference type="Gene3D" id="2.70.70.10">
    <property type="entry name" value="Glucose Permease (Domain IIA)"/>
    <property type="match status" value="1"/>
</dbReference>
<dbReference type="InterPro" id="IPR050570">
    <property type="entry name" value="Cell_wall_metabolism_enzyme"/>
</dbReference>
<dbReference type="InterPro" id="IPR018392">
    <property type="entry name" value="LysM"/>
</dbReference>
<dbReference type="SMART" id="SM00257">
    <property type="entry name" value="LysM"/>
    <property type="match status" value="2"/>
</dbReference>
<dbReference type="CDD" id="cd12797">
    <property type="entry name" value="M23_peptidase"/>
    <property type="match status" value="1"/>
</dbReference>
<evidence type="ECO:0000256" key="1">
    <source>
        <dbReference type="SAM" id="Phobius"/>
    </source>
</evidence>
<gene>
    <name evidence="3" type="ORF">UU84_C0012G0004</name>
</gene>
<evidence type="ECO:0000313" key="4">
    <source>
        <dbReference type="Proteomes" id="UP000033859"/>
    </source>
</evidence>
<dbReference type="Pfam" id="PF01551">
    <property type="entry name" value="Peptidase_M23"/>
    <property type="match status" value="1"/>
</dbReference>
<dbReference type="InterPro" id="IPR016047">
    <property type="entry name" value="M23ase_b-sheet_dom"/>
</dbReference>
<dbReference type="PANTHER" id="PTHR21666">
    <property type="entry name" value="PEPTIDASE-RELATED"/>
    <property type="match status" value="1"/>
</dbReference>
<comment type="caution">
    <text evidence="3">The sequence shown here is derived from an EMBL/GenBank/DDBJ whole genome shotgun (WGS) entry which is preliminary data.</text>
</comment>
<evidence type="ECO:0000313" key="3">
    <source>
        <dbReference type="EMBL" id="KKS26989.1"/>
    </source>
</evidence>
<accession>A0A0G0XQE1</accession>
<evidence type="ECO:0000259" key="2">
    <source>
        <dbReference type="PROSITE" id="PS51782"/>
    </source>
</evidence>
<keyword evidence="1" id="KW-1133">Transmembrane helix</keyword>
<dbReference type="SUPFAM" id="SSF51261">
    <property type="entry name" value="Duplicated hybrid motif"/>
    <property type="match status" value="1"/>
</dbReference>
<organism evidence="3 4">
    <name type="scientific">Candidatus Yanofskybacteria bacterium GW2011_GWC2_41_9</name>
    <dbReference type="NCBI Taxonomy" id="1619029"/>
    <lineage>
        <taxon>Bacteria</taxon>
        <taxon>Candidatus Yanofskyibacteriota</taxon>
    </lineage>
</organism>
<feature type="domain" description="LysM" evidence="2">
    <location>
        <begin position="181"/>
        <end position="225"/>
    </location>
</feature>
<dbReference type="Pfam" id="PF01476">
    <property type="entry name" value="LysM"/>
    <property type="match status" value="2"/>
</dbReference>
<dbReference type="InterPro" id="IPR011055">
    <property type="entry name" value="Dup_hybrid_motif"/>
</dbReference>
<keyword evidence="1" id="KW-0812">Transmembrane</keyword>
<dbReference type="PROSITE" id="PS51782">
    <property type="entry name" value="LYSM"/>
    <property type="match status" value="2"/>
</dbReference>
<name>A0A0G0XQE1_9BACT</name>
<keyword evidence="1" id="KW-0472">Membrane</keyword>
<dbReference type="CDD" id="cd00118">
    <property type="entry name" value="LysM"/>
    <property type="match status" value="2"/>
</dbReference>
<sequence>MAALAEQDEKITKRIKNFYRSRFFSVYGTLFLVLLVIALKGASGEGQTSLFGNLVKKYVEETAASVANFVPSQNQSAFVSASLKNNFSSDYGRGGNEATFDPQTIQQNSLLANNPVSTDFVENNVKRNQIVEYTVQKGDLLSFIASDYGVSVNSIIWANNLRDADSISPGQILKIPPVSGVIHKVKRGGTVASIAKKYGAEAENIIEFNVLPQDGQLQLDDELIVPDGKLKGSAAAAIAKNSTFSHLPNLGGYYLIPATGYNWGRIHGRNGVDVANSCGTTILAAAGGTVAISDAVGWNGGFGKFIKLTHPNGTETFYAHASKLLVLAGETIAKGQEIAKMGSTGRSTGCHLHFEVHGAKNPLAK</sequence>
<dbReference type="PANTHER" id="PTHR21666:SF270">
    <property type="entry name" value="MUREIN HYDROLASE ACTIVATOR ENVC"/>
    <property type="match status" value="1"/>
</dbReference>
<dbReference type="Proteomes" id="UP000033859">
    <property type="component" value="Unassembled WGS sequence"/>
</dbReference>
<feature type="transmembrane region" description="Helical" evidence="1">
    <location>
        <begin position="21"/>
        <end position="39"/>
    </location>
</feature>
<feature type="domain" description="LysM" evidence="2">
    <location>
        <begin position="131"/>
        <end position="175"/>
    </location>
</feature>
<reference evidence="3 4" key="1">
    <citation type="journal article" date="2015" name="Nature">
        <title>rRNA introns, odd ribosomes, and small enigmatic genomes across a large radiation of phyla.</title>
        <authorList>
            <person name="Brown C.T."/>
            <person name="Hug L.A."/>
            <person name="Thomas B.C."/>
            <person name="Sharon I."/>
            <person name="Castelle C.J."/>
            <person name="Singh A."/>
            <person name="Wilkins M.J."/>
            <person name="Williams K.H."/>
            <person name="Banfield J.F."/>
        </authorList>
    </citation>
    <scope>NUCLEOTIDE SEQUENCE [LARGE SCALE GENOMIC DNA]</scope>
</reference>
<dbReference type="Gene3D" id="3.10.350.10">
    <property type="entry name" value="LysM domain"/>
    <property type="match status" value="2"/>
</dbReference>
<dbReference type="InterPro" id="IPR036779">
    <property type="entry name" value="LysM_dom_sf"/>
</dbReference>
<protein>
    <submittedName>
        <fullName evidence="3">Peptidase M23</fullName>
    </submittedName>
</protein>
<dbReference type="AlphaFoldDB" id="A0A0G0XQE1"/>